<comment type="caution">
    <text evidence="2">The sequence shown here is derived from an EMBL/GenBank/DDBJ whole genome shotgun (WGS) entry which is preliminary data.</text>
</comment>
<dbReference type="AlphaFoldDB" id="A0A445DI47"/>
<name>A0A445DI47_ARAHY</name>
<accession>A0A445DI47</accession>
<dbReference type="EMBL" id="SDMP01000004">
    <property type="protein sequence ID" value="RYR62854.1"/>
    <property type="molecule type" value="Genomic_DNA"/>
</dbReference>
<feature type="region of interest" description="Disordered" evidence="1">
    <location>
        <begin position="22"/>
        <end position="45"/>
    </location>
</feature>
<feature type="compositionally biased region" description="Polar residues" evidence="1">
    <location>
        <begin position="22"/>
        <end position="34"/>
    </location>
</feature>
<evidence type="ECO:0000313" key="3">
    <source>
        <dbReference type="Proteomes" id="UP000289738"/>
    </source>
</evidence>
<gene>
    <name evidence="2" type="ORF">Ahy_A04g020606</name>
</gene>
<evidence type="ECO:0000313" key="2">
    <source>
        <dbReference type="EMBL" id="RYR62854.1"/>
    </source>
</evidence>
<dbReference type="Proteomes" id="UP000289738">
    <property type="component" value="Chromosome A04"/>
</dbReference>
<reference evidence="2 3" key="1">
    <citation type="submission" date="2019-01" db="EMBL/GenBank/DDBJ databases">
        <title>Sequencing of cultivated peanut Arachis hypogaea provides insights into genome evolution and oil improvement.</title>
        <authorList>
            <person name="Chen X."/>
        </authorList>
    </citation>
    <scope>NUCLEOTIDE SEQUENCE [LARGE SCALE GENOMIC DNA]</scope>
    <source>
        <strain evidence="3">cv. Fuhuasheng</strain>
        <tissue evidence="2">Leaves</tissue>
    </source>
</reference>
<keyword evidence="3" id="KW-1185">Reference proteome</keyword>
<evidence type="ECO:0000256" key="1">
    <source>
        <dbReference type="SAM" id="MobiDB-lite"/>
    </source>
</evidence>
<proteinExistence type="predicted"/>
<organism evidence="2 3">
    <name type="scientific">Arachis hypogaea</name>
    <name type="common">Peanut</name>
    <dbReference type="NCBI Taxonomy" id="3818"/>
    <lineage>
        <taxon>Eukaryota</taxon>
        <taxon>Viridiplantae</taxon>
        <taxon>Streptophyta</taxon>
        <taxon>Embryophyta</taxon>
        <taxon>Tracheophyta</taxon>
        <taxon>Spermatophyta</taxon>
        <taxon>Magnoliopsida</taxon>
        <taxon>eudicotyledons</taxon>
        <taxon>Gunneridae</taxon>
        <taxon>Pentapetalae</taxon>
        <taxon>rosids</taxon>
        <taxon>fabids</taxon>
        <taxon>Fabales</taxon>
        <taxon>Fabaceae</taxon>
        <taxon>Papilionoideae</taxon>
        <taxon>50 kb inversion clade</taxon>
        <taxon>dalbergioids sensu lato</taxon>
        <taxon>Dalbergieae</taxon>
        <taxon>Pterocarpus clade</taxon>
        <taxon>Arachis</taxon>
    </lineage>
</organism>
<protein>
    <submittedName>
        <fullName evidence="2">Uncharacterized protein</fullName>
    </submittedName>
</protein>
<sequence length="288" mass="33248">MMVAKAASFVKHDFPAPSFSLGFSESSQEDTLTQEGPPAAKKGKTQESLILIEELEELVEQVVNTGLAVALNFAEDKNPPRQKLQPAERFVDKFETPARRSEVSGDLIEKCFLWATNIKTYDDKRSNEYDVIYILNHQHLLKITKRHYAPLKANTYIENQIVSAMCLLLNKKRTKRFEEQIYCLPFDIVNLALENHKGEFKQLKTNKSFDIQDYKMSIPYLDMKKLAFHPFAEVDHFKVEYTSLILFDEMNQLRDRAIQESEDIRLSKPSAALLSPYCQLDSEDIDNE</sequence>